<dbReference type="OrthoDB" id="6059368at2759"/>
<proteinExistence type="predicted"/>
<evidence type="ECO:0000256" key="1">
    <source>
        <dbReference type="SAM" id="MobiDB-lite"/>
    </source>
</evidence>
<feature type="compositionally biased region" description="Basic and acidic residues" evidence="1">
    <location>
        <begin position="213"/>
        <end position="222"/>
    </location>
</feature>
<sequence length="256" mass="29817">MAGPVTLENIKSLLVENSNSVKSELVRKLDDIFQKHSKKNKKQYEELSEQCLKLERRVRKNNILIFGFTPETSNNIYNETVEKLNSLLSLNLSLKEVNNIYRLGNKENSPIVVEFLSFIRKLDIFKDKEKLKNLKNLKISIANDLCPSDREEQKILLKHLRKNRDNNIECTIKGFKLQIGNNSYSAKDLVEANTNTNSDTEYDTEEDSPDTEEERKNNKEKTPTLTENQKKEKKKIRTPPSPAHTRNHGKKPRRHR</sequence>
<name>A0A9N9MFX5_9CUCU</name>
<dbReference type="EMBL" id="OU892286">
    <property type="protein sequence ID" value="CAG9761797.1"/>
    <property type="molecule type" value="Genomic_DNA"/>
</dbReference>
<dbReference type="AlphaFoldDB" id="A0A9N9MFX5"/>
<keyword evidence="3" id="KW-1185">Reference proteome</keyword>
<accession>A0A9N9MFX5</accession>
<feature type="compositionally biased region" description="Basic residues" evidence="1">
    <location>
        <begin position="245"/>
        <end position="256"/>
    </location>
</feature>
<feature type="region of interest" description="Disordered" evidence="1">
    <location>
        <begin position="192"/>
        <end position="256"/>
    </location>
</feature>
<dbReference type="Proteomes" id="UP001152799">
    <property type="component" value="Chromosome 10"/>
</dbReference>
<reference evidence="2" key="1">
    <citation type="submission" date="2022-01" db="EMBL/GenBank/DDBJ databases">
        <authorList>
            <person name="King R."/>
        </authorList>
    </citation>
    <scope>NUCLEOTIDE SEQUENCE</scope>
</reference>
<evidence type="ECO:0000313" key="3">
    <source>
        <dbReference type="Proteomes" id="UP001152799"/>
    </source>
</evidence>
<evidence type="ECO:0000313" key="2">
    <source>
        <dbReference type="EMBL" id="CAG9761797.1"/>
    </source>
</evidence>
<protein>
    <submittedName>
        <fullName evidence="2">Uncharacterized protein</fullName>
    </submittedName>
</protein>
<gene>
    <name evidence="2" type="ORF">CEUTPL_LOCUS2490</name>
</gene>
<organism evidence="2 3">
    <name type="scientific">Ceutorhynchus assimilis</name>
    <name type="common">cabbage seed weevil</name>
    <dbReference type="NCBI Taxonomy" id="467358"/>
    <lineage>
        <taxon>Eukaryota</taxon>
        <taxon>Metazoa</taxon>
        <taxon>Ecdysozoa</taxon>
        <taxon>Arthropoda</taxon>
        <taxon>Hexapoda</taxon>
        <taxon>Insecta</taxon>
        <taxon>Pterygota</taxon>
        <taxon>Neoptera</taxon>
        <taxon>Endopterygota</taxon>
        <taxon>Coleoptera</taxon>
        <taxon>Polyphaga</taxon>
        <taxon>Cucujiformia</taxon>
        <taxon>Curculionidae</taxon>
        <taxon>Ceutorhynchinae</taxon>
        <taxon>Ceutorhynchus</taxon>
    </lineage>
</organism>
<feature type="compositionally biased region" description="Acidic residues" evidence="1">
    <location>
        <begin position="200"/>
        <end position="212"/>
    </location>
</feature>